<dbReference type="EMBL" id="CP098755">
    <property type="protein sequence ID" value="USG67160.1"/>
    <property type="molecule type" value="Genomic_DNA"/>
</dbReference>
<organism evidence="1 2">
    <name type="scientific">Brevibacillus ruminantium</name>
    <dbReference type="NCBI Taxonomy" id="2950604"/>
    <lineage>
        <taxon>Bacteria</taxon>
        <taxon>Bacillati</taxon>
        <taxon>Bacillota</taxon>
        <taxon>Bacilli</taxon>
        <taxon>Bacillales</taxon>
        <taxon>Paenibacillaceae</taxon>
        <taxon>Brevibacillus</taxon>
    </lineage>
</organism>
<accession>A0ABY4WJ49</accession>
<name>A0ABY4WJ49_9BACL</name>
<dbReference type="RefSeq" id="WP_251874263.1">
    <property type="nucleotide sequence ID" value="NZ_CP098755.1"/>
</dbReference>
<gene>
    <name evidence="1" type="ORF">NDK47_07680</name>
</gene>
<protein>
    <submittedName>
        <fullName evidence="1">DUF4188 domain-containing protein</fullName>
    </submittedName>
</protein>
<keyword evidence="2" id="KW-1185">Reference proteome</keyword>
<reference evidence="1" key="1">
    <citation type="submission" date="2022-06" db="EMBL/GenBank/DDBJ databases">
        <title>Genome sequencing of Brevibacillus sp. BB3-R1.</title>
        <authorList>
            <person name="Heo J."/>
            <person name="Lee D."/>
            <person name="Won M."/>
            <person name="Han B.-H."/>
            <person name="Hong S.-B."/>
            <person name="Kwon S.-W."/>
        </authorList>
    </citation>
    <scope>NUCLEOTIDE SEQUENCE</scope>
    <source>
        <strain evidence="1">BB3-R1</strain>
    </source>
</reference>
<dbReference type="InterPro" id="IPR025444">
    <property type="entry name" value="Monooxy_af470"/>
</dbReference>
<sequence length="168" mass="19038">MGKFLQGRYTAEIEGPFVVFVIGLHVNSWWAVHQWLPVARAMNGMLRELYQNKELGFLDTTQFWGSRGPVLIQYWRSFEHLEQYARGSDAHLTAWRKFNQTIAKTGNVGFFHETYLVDAGKYECMYVNMPVYGLAKAGAHVAAVGKKETARRRLGGENEPAVPTPEVG</sequence>
<dbReference type="Pfam" id="PF13826">
    <property type="entry name" value="Monooxy_af470-like"/>
    <property type="match status" value="1"/>
</dbReference>
<evidence type="ECO:0000313" key="1">
    <source>
        <dbReference type="EMBL" id="USG67160.1"/>
    </source>
</evidence>
<dbReference type="Proteomes" id="UP001056500">
    <property type="component" value="Chromosome"/>
</dbReference>
<evidence type="ECO:0000313" key="2">
    <source>
        <dbReference type="Proteomes" id="UP001056500"/>
    </source>
</evidence>
<proteinExistence type="predicted"/>